<name>A0A2A6CZT0_PRIPA</name>
<dbReference type="Proteomes" id="UP000005239">
    <property type="component" value="Unassembled WGS sequence"/>
</dbReference>
<reference evidence="1" key="2">
    <citation type="submission" date="2022-06" db="UniProtKB">
        <authorList>
            <consortium name="EnsemblMetazoa"/>
        </authorList>
    </citation>
    <scope>IDENTIFICATION</scope>
    <source>
        <strain evidence="1">PS312</strain>
    </source>
</reference>
<protein>
    <submittedName>
        <fullName evidence="1">Uncharacterized protein</fullName>
    </submittedName>
</protein>
<proteinExistence type="predicted"/>
<sequence length="104" mass="12239">MPKWTHQFIARTAYKQKMTFLTDEQIERLKKIQSESVSEQMKKRENERILAEERKKVFNEVYGQGTNEDAPKLVRLCRGDVASTSNEQCSCSNRRHTRTTHSSF</sequence>
<dbReference type="AlphaFoldDB" id="A0A2A6CZT0"/>
<organism evidence="1 2">
    <name type="scientific">Pristionchus pacificus</name>
    <name type="common">Parasitic nematode worm</name>
    <dbReference type="NCBI Taxonomy" id="54126"/>
    <lineage>
        <taxon>Eukaryota</taxon>
        <taxon>Metazoa</taxon>
        <taxon>Ecdysozoa</taxon>
        <taxon>Nematoda</taxon>
        <taxon>Chromadorea</taxon>
        <taxon>Rhabditida</taxon>
        <taxon>Rhabditina</taxon>
        <taxon>Diplogasteromorpha</taxon>
        <taxon>Diplogasteroidea</taxon>
        <taxon>Neodiplogasteridae</taxon>
        <taxon>Pristionchus</taxon>
    </lineage>
</organism>
<evidence type="ECO:0000313" key="1">
    <source>
        <dbReference type="EnsemblMetazoa" id="PPA21737.1"/>
    </source>
</evidence>
<gene>
    <name evidence="1" type="primary">WBGene00111291</name>
</gene>
<accession>A0A2A6CZT0</accession>
<accession>A0A8R1UFL5</accession>
<dbReference type="EnsemblMetazoa" id="PPA21737.1">
    <property type="protein sequence ID" value="PPA21737.1"/>
    <property type="gene ID" value="WBGene00111291"/>
</dbReference>
<evidence type="ECO:0000313" key="2">
    <source>
        <dbReference type="Proteomes" id="UP000005239"/>
    </source>
</evidence>
<keyword evidence="2" id="KW-1185">Reference proteome</keyword>
<reference evidence="2" key="1">
    <citation type="journal article" date="2008" name="Nat. Genet.">
        <title>The Pristionchus pacificus genome provides a unique perspective on nematode lifestyle and parasitism.</title>
        <authorList>
            <person name="Dieterich C."/>
            <person name="Clifton S.W."/>
            <person name="Schuster L.N."/>
            <person name="Chinwalla A."/>
            <person name="Delehaunty K."/>
            <person name="Dinkelacker I."/>
            <person name="Fulton L."/>
            <person name="Fulton R."/>
            <person name="Godfrey J."/>
            <person name="Minx P."/>
            <person name="Mitreva M."/>
            <person name="Roeseler W."/>
            <person name="Tian H."/>
            <person name="Witte H."/>
            <person name="Yang S.P."/>
            <person name="Wilson R.K."/>
            <person name="Sommer R.J."/>
        </authorList>
    </citation>
    <scope>NUCLEOTIDE SEQUENCE [LARGE SCALE GENOMIC DNA]</scope>
    <source>
        <strain evidence="2">PS312</strain>
    </source>
</reference>